<reference evidence="3 4" key="1">
    <citation type="submission" date="2019-03" db="EMBL/GenBank/DDBJ databases">
        <title>Freshwater and sediment microbial communities from various areas in North America, analyzing microbe dynamics in response to fracking.</title>
        <authorList>
            <person name="Lamendella R."/>
        </authorList>
    </citation>
    <scope>NUCLEOTIDE SEQUENCE [LARGE SCALE GENOMIC DNA]</scope>
    <source>
        <strain evidence="3 4">18_TX</strain>
    </source>
</reference>
<protein>
    <submittedName>
        <fullName evidence="3">Uncharacterized protein DUF1707</fullName>
    </submittedName>
</protein>
<evidence type="ECO:0000259" key="1">
    <source>
        <dbReference type="Pfam" id="PF08044"/>
    </source>
</evidence>
<evidence type="ECO:0000313" key="4">
    <source>
        <dbReference type="Proteomes" id="UP000295531"/>
    </source>
</evidence>
<accession>A0A4R6PM44</accession>
<sequence>MAVKFEDRPIEQVREQTIDQLVMNYSHGIISAEAFERRLDQAMDATEHAQLSVLVEDLELKPDASYDNMKEQRFSPQYGEGRVEPTENVISILSSNERTGVWTVPSQITIYSLLGSAVLDFTDAIFRQPDVTVKIVGGLSSLEIYVPEQVTLSTNVFNILGSTENKAPSLGHLKQAPHIRIEGIQVLGSVEIKVKRSMKEKFVAFANSLKSTFQSH</sequence>
<proteinExistence type="predicted"/>
<dbReference type="EMBL" id="SNXI01000003">
    <property type="protein sequence ID" value="TDP39118.1"/>
    <property type="molecule type" value="Genomic_DNA"/>
</dbReference>
<dbReference type="Pfam" id="PF09922">
    <property type="entry name" value="LiaF-like_C"/>
    <property type="match status" value="1"/>
</dbReference>
<feature type="domain" description="DUF1707" evidence="1">
    <location>
        <begin position="14"/>
        <end position="58"/>
    </location>
</feature>
<feature type="domain" description="Cell wall-active antibiotics response LiaF-like C-terminal" evidence="2">
    <location>
        <begin position="101"/>
        <end position="164"/>
    </location>
</feature>
<dbReference type="OrthoDB" id="3625082at2"/>
<evidence type="ECO:0000259" key="2">
    <source>
        <dbReference type="Pfam" id="PF09922"/>
    </source>
</evidence>
<dbReference type="InterPro" id="IPR024425">
    <property type="entry name" value="LiaF-like_C"/>
</dbReference>
<gene>
    <name evidence="3" type="ORF">DEU29_10313</name>
</gene>
<dbReference type="RefSeq" id="WP_133538841.1">
    <property type="nucleotide sequence ID" value="NZ_SNXI01000003.1"/>
</dbReference>
<dbReference type="PANTHER" id="PTHR40763:SF5">
    <property type="entry name" value="MEMBRANE PROTEIN"/>
    <property type="match status" value="1"/>
</dbReference>
<dbReference type="PANTHER" id="PTHR40763">
    <property type="entry name" value="MEMBRANE PROTEIN-RELATED"/>
    <property type="match status" value="1"/>
</dbReference>
<keyword evidence="4" id="KW-1185">Reference proteome</keyword>
<dbReference type="Pfam" id="PF08044">
    <property type="entry name" value="DUF1707"/>
    <property type="match status" value="1"/>
</dbReference>
<comment type="caution">
    <text evidence="3">The sequence shown here is derived from an EMBL/GenBank/DDBJ whole genome shotgun (WGS) entry which is preliminary data.</text>
</comment>
<name>A0A4R6PM44_9GAMM</name>
<organism evidence="3 4">
    <name type="scientific">Idiomarina aquatica</name>
    <dbReference type="NCBI Taxonomy" id="1327752"/>
    <lineage>
        <taxon>Bacteria</taxon>
        <taxon>Pseudomonadati</taxon>
        <taxon>Pseudomonadota</taxon>
        <taxon>Gammaproteobacteria</taxon>
        <taxon>Alteromonadales</taxon>
        <taxon>Idiomarinaceae</taxon>
        <taxon>Idiomarina</taxon>
    </lineage>
</organism>
<evidence type="ECO:0000313" key="3">
    <source>
        <dbReference type="EMBL" id="TDP39118.1"/>
    </source>
</evidence>
<dbReference type="InterPro" id="IPR012551">
    <property type="entry name" value="DUF1707_SHOCT-like"/>
</dbReference>
<dbReference type="AlphaFoldDB" id="A0A4R6PM44"/>
<dbReference type="Proteomes" id="UP000295531">
    <property type="component" value="Unassembled WGS sequence"/>
</dbReference>